<reference evidence="9 10" key="1">
    <citation type="submission" date="2022-06" db="EMBL/GenBank/DDBJ databases">
        <title>Mesorhizobium sp. strain RP14 Genome sequencing and assembly.</title>
        <authorList>
            <person name="Kim I."/>
        </authorList>
    </citation>
    <scope>NUCLEOTIDE SEQUENCE [LARGE SCALE GENOMIC DNA]</scope>
    <source>
        <strain evidence="10">RP14(2022)</strain>
    </source>
</reference>
<evidence type="ECO:0000256" key="8">
    <source>
        <dbReference type="SAM" id="SignalP"/>
    </source>
</evidence>
<comment type="similarity">
    <text evidence="2">Belongs to the OmpP1/FadL family.</text>
</comment>
<keyword evidence="7" id="KW-0998">Cell outer membrane</keyword>
<protein>
    <submittedName>
        <fullName evidence="9">Outer membrane protein transport protein</fullName>
    </submittedName>
</protein>
<dbReference type="Gene3D" id="2.40.160.60">
    <property type="entry name" value="Outer membrane protein transport protein (OMPP1/FadL/TodX)"/>
    <property type="match status" value="1"/>
</dbReference>
<evidence type="ECO:0000313" key="9">
    <source>
        <dbReference type="EMBL" id="MCO6052042.1"/>
    </source>
</evidence>
<evidence type="ECO:0000313" key="10">
    <source>
        <dbReference type="Proteomes" id="UP001205906"/>
    </source>
</evidence>
<dbReference type="PANTHER" id="PTHR35093">
    <property type="entry name" value="OUTER MEMBRANE PROTEIN NMB0088-RELATED"/>
    <property type="match status" value="1"/>
</dbReference>
<evidence type="ECO:0000256" key="5">
    <source>
        <dbReference type="ARBA" id="ARBA00022729"/>
    </source>
</evidence>
<comment type="subcellular location">
    <subcellularLocation>
        <location evidence="1">Cell outer membrane</location>
        <topology evidence="1">Multi-pass membrane protein</topology>
    </subcellularLocation>
</comment>
<keyword evidence="3" id="KW-1134">Transmembrane beta strand</keyword>
<evidence type="ECO:0000256" key="6">
    <source>
        <dbReference type="ARBA" id="ARBA00023136"/>
    </source>
</evidence>
<feature type="signal peptide" evidence="8">
    <location>
        <begin position="1"/>
        <end position="24"/>
    </location>
</feature>
<dbReference type="EMBL" id="JAMXQS010000010">
    <property type="protein sequence ID" value="MCO6052042.1"/>
    <property type="molecule type" value="Genomic_DNA"/>
</dbReference>
<evidence type="ECO:0000256" key="4">
    <source>
        <dbReference type="ARBA" id="ARBA00022692"/>
    </source>
</evidence>
<proteinExistence type="inferred from homology"/>
<evidence type="ECO:0000256" key="2">
    <source>
        <dbReference type="ARBA" id="ARBA00008163"/>
    </source>
</evidence>
<sequence length="433" mass="46103">MAHAQLRLATLAGVSLIAAQSAFAGGFDRGAGNIELLFDPARVATEAGVTYVNPQRELKDVQRAISSTDAAADQLIGVGVPPVAANSVRRPALFSDAIDVDGDFTVPRLGVKFNFFEPVDCLASYTQPYGADAYYGKNNAYSISAVEFQLDSDEAALTCSYKFDVGKGSLRAIGGVSYNKIDAFFSRQTLLDFGNDGVGKFDLSDEAWSYRVGAAYEIPEIALRASLLYTGKVDLDLEGTVDTTDFGPRLAPAGLLAARPIVTGIFDVDAETEIPQALEFRLQSGVAENTIAFGSVRWQDWSQLQSIQINGVISPTSGAVNPDVSFDAYYEDGWTITAGVGRKFTDAFSGLASITWDKGTSTFQGFQSDTYSVALGGSYSPNKNVELRLGGSIGVLTGGRSDFTLDSDPANYVSYTYDADIVAAGSASIRVKF</sequence>
<accession>A0ABT1CB42</accession>
<keyword evidence="4" id="KW-0812">Transmembrane</keyword>
<evidence type="ECO:0000256" key="3">
    <source>
        <dbReference type="ARBA" id="ARBA00022452"/>
    </source>
</evidence>
<dbReference type="InterPro" id="IPR005017">
    <property type="entry name" value="OMPP1/FadL/TodX"/>
</dbReference>
<keyword evidence="6" id="KW-0472">Membrane</keyword>
<keyword evidence="5 8" id="KW-0732">Signal</keyword>
<feature type="chain" id="PRO_5047254136" evidence="8">
    <location>
        <begin position="25"/>
        <end position="433"/>
    </location>
</feature>
<name>A0ABT1CB42_9HYPH</name>
<evidence type="ECO:0000256" key="1">
    <source>
        <dbReference type="ARBA" id="ARBA00004571"/>
    </source>
</evidence>
<comment type="caution">
    <text evidence="9">The sequence shown here is derived from an EMBL/GenBank/DDBJ whole genome shotgun (WGS) entry which is preliminary data.</text>
</comment>
<organism evidence="9 10">
    <name type="scientific">Mesorhizobium liriopis</name>
    <dbReference type="NCBI Taxonomy" id="2953882"/>
    <lineage>
        <taxon>Bacteria</taxon>
        <taxon>Pseudomonadati</taxon>
        <taxon>Pseudomonadota</taxon>
        <taxon>Alphaproteobacteria</taxon>
        <taxon>Hyphomicrobiales</taxon>
        <taxon>Phyllobacteriaceae</taxon>
        <taxon>Mesorhizobium</taxon>
    </lineage>
</organism>
<dbReference type="RefSeq" id="WP_252822195.1">
    <property type="nucleotide sequence ID" value="NZ_JAMXQS010000010.1"/>
</dbReference>
<dbReference type="Pfam" id="PF03349">
    <property type="entry name" value="Toluene_X"/>
    <property type="match status" value="1"/>
</dbReference>
<keyword evidence="10" id="KW-1185">Reference proteome</keyword>
<gene>
    <name evidence="9" type="ORF">NGM99_19835</name>
</gene>
<dbReference type="PANTHER" id="PTHR35093:SF8">
    <property type="entry name" value="OUTER MEMBRANE PROTEIN NMB0088-RELATED"/>
    <property type="match status" value="1"/>
</dbReference>
<evidence type="ECO:0000256" key="7">
    <source>
        <dbReference type="ARBA" id="ARBA00023237"/>
    </source>
</evidence>
<dbReference type="SUPFAM" id="SSF56935">
    <property type="entry name" value="Porins"/>
    <property type="match status" value="1"/>
</dbReference>
<dbReference type="Proteomes" id="UP001205906">
    <property type="component" value="Unassembled WGS sequence"/>
</dbReference>